<proteinExistence type="predicted"/>
<evidence type="ECO:0000256" key="1">
    <source>
        <dbReference type="ARBA" id="ARBA00004123"/>
    </source>
</evidence>
<dbReference type="GO" id="GO:0000978">
    <property type="term" value="F:RNA polymerase II cis-regulatory region sequence-specific DNA binding"/>
    <property type="evidence" value="ECO:0007669"/>
    <property type="project" value="TreeGrafter"/>
</dbReference>
<dbReference type="PROSITE" id="PS50888">
    <property type="entry name" value="BHLH"/>
    <property type="match status" value="1"/>
</dbReference>
<evidence type="ECO:0000256" key="3">
    <source>
        <dbReference type="ARBA" id="ARBA00023125"/>
    </source>
</evidence>
<organism evidence="8 9">
    <name type="scientific">Sordaria macrospora</name>
    <dbReference type="NCBI Taxonomy" id="5147"/>
    <lineage>
        <taxon>Eukaryota</taxon>
        <taxon>Fungi</taxon>
        <taxon>Dikarya</taxon>
        <taxon>Ascomycota</taxon>
        <taxon>Pezizomycotina</taxon>
        <taxon>Sordariomycetes</taxon>
        <taxon>Sordariomycetidae</taxon>
        <taxon>Sordariales</taxon>
        <taxon>Sordariaceae</taxon>
        <taxon>Sordaria</taxon>
    </lineage>
</organism>
<dbReference type="Gene3D" id="4.10.280.10">
    <property type="entry name" value="Helix-loop-helix DNA-binding domain"/>
    <property type="match status" value="1"/>
</dbReference>
<dbReference type="SUPFAM" id="SSF47459">
    <property type="entry name" value="HLH, helix-loop-helix DNA-binding domain"/>
    <property type="match status" value="1"/>
</dbReference>
<comment type="caution">
    <text evidence="8">The sequence shown here is derived from an EMBL/GenBank/DDBJ whole genome shotgun (WGS) entry which is preliminary data.</text>
</comment>
<dbReference type="VEuPathDB" id="FungiDB:SMAC_04298"/>
<evidence type="ECO:0000256" key="2">
    <source>
        <dbReference type="ARBA" id="ARBA00023015"/>
    </source>
</evidence>
<reference evidence="8 9" key="1">
    <citation type="submission" date="2017-07" db="EMBL/GenBank/DDBJ databases">
        <title>Genome sequence of the Sordaria macrospora wild type strain R19027.</title>
        <authorList>
            <person name="Nowrousian M."/>
            <person name="Teichert I."/>
            <person name="Kueck U."/>
        </authorList>
    </citation>
    <scope>NUCLEOTIDE SEQUENCE [LARGE SCALE GENOMIC DNA]</scope>
    <source>
        <strain evidence="8 9">R19027</strain>
        <tissue evidence="8">Mycelium</tissue>
    </source>
</reference>
<feature type="region of interest" description="Disordered" evidence="6">
    <location>
        <begin position="94"/>
        <end position="136"/>
    </location>
</feature>
<feature type="compositionally biased region" description="Basic and acidic residues" evidence="6">
    <location>
        <begin position="1"/>
        <end position="23"/>
    </location>
</feature>
<sequence length="136" mass="15691">MVTVDDRPRLTEEEKKQNHIQSEHKRRTQIRNGLEAVSKIVPGCENLQRSEGVLLHKLVEFMAVHMEERQKMIEELEKLGEEVDPQMKVCLRNLDDYHKNRSKPEEGEMSASRSPTKEPGQQPGDQEEGDDSHAGY</sequence>
<accession>A0A8S9A6H8</accession>
<evidence type="ECO:0000259" key="7">
    <source>
        <dbReference type="PROSITE" id="PS50888"/>
    </source>
</evidence>
<feature type="compositionally biased region" description="Basic and acidic residues" evidence="6">
    <location>
        <begin position="94"/>
        <end position="106"/>
    </location>
</feature>
<evidence type="ECO:0000256" key="5">
    <source>
        <dbReference type="ARBA" id="ARBA00023242"/>
    </source>
</evidence>
<dbReference type="GO" id="GO:0000981">
    <property type="term" value="F:DNA-binding transcription factor activity, RNA polymerase II-specific"/>
    <property type="evidence" value="ECO:0007669"/>
    <property type="project" value="TreeGrafter"/>
</dbReference>
<dbReference type="EMBL" id="NMPR01000009">
    <property type="protein sequence ID" value="KAA8635792.1"/>
    <property type="molecule type" value="Genomic_DNA"/>
</dbReference>
<dbReference type="InterPro" id="IPR036638">
    <property type="entry name" value="HLH_DNA-bd_sf"/>
</dbReference>
<dbReference type="PANTHER" id="PTHR15741">
    <property type="entry name" value="BASIC HELIX-LOOP-HELIX ZIP TRANSCRIPTION FACTOR"/>
    <property type="match status" value="1"/>
</dbReference>
<feature type="domain" description="BHLH" evidence="7">
    <location>
        <begin position="14"/>
        <end position="65"/>
    </location>
</feature>
<protein>
    <recommendedName>
        <fullName evidence="7">BHLH domain-containing protein</fullName>
    </recommendedName>
</protein>
<evidence type="ECO:0000313" key="9">
    <source>
        <dbReference type="Proteomes" id="UP000433876"/>
    </source>
</evidence>
<dbReference type="OMA" id="VDYMRDQ"/>
<keyword evidence="5" id="KW-0539">Nucleus</keyword>
<dbReference type="Proteomes" id="UP000433876">
    <property type="component" value="Unassembled WGS sequence"/>
</dbReference>
<keyword evidence="3" id="KW-0238">DNA-binding</keyword>
<keyword evidence="2" id="KW-0805">Transcription regulation</keyword>
<evidence type="ECO:0000313" key="8">
    <source>
        <dbReference type="EMBL" id="KAA8635792.1"/>
    </source>
</evidence>
<feature type="region of interest" description="Disordered" evidence="6">
    <location>
        <begin position="1"/>
        <end position="28"/>
    </location>
</feature>
<dbReference type="InterPro" id="IPR052207">
    <property type="entry name" value="Max-like/E-box_TFs"/>
</dbReference>
<evidence type="ECO:0000256" key="4">
    <source>
        <dbReference type="ARBA" id="ARBA00023163"/>
    </source>
</evidence>
<dbReference type="GO" id="GO:0046983">
    <property type="term" value="F:protein dimerization activity"/>
    <property type="evidence" value="ECO:0007669"/>
    <property type="project" value="InterPro"/>
</dbReference>
<name>A0A8S9A6H8_SORMA</name>
<dbReference type="InterPro" id="IPR011598">
    <property type="entry name" value="bHLH_dom"/>
</dbReference>
<dbReference type="GO" id="GO:0005634">
    <property type="term" value="C:nucleus"/>
    <property type="evidence" value="ECO:0007669"/>
    <property type="project" value="UniProtKB-SubCell"/>
</dbReference>
<evidence type="ECO:0000256" key="6">
    <source>
        <dbReference type="SAM" id="MobiDB-lite"/>
    </source>
</evidence>
<dbReference type="AlphaFoldDB" id="A0A8S9A6H8"/>
<dbReference type="PANTHER" id="PTHR15741:SF39">
    <property type="entry name" value="BHLH TRANSCRIPTION FACTOR (EUROFUNG)"/>
    <property type="match status" value="1"/>
</dbReference>
<keyword evidence="4" id="KW-0804">Transcription</keyword>
<gene>
    <name evidence="8" type="ORF">SMACR_04298</name>
</gene>
<comment type="subcellular location">
    <subcellularLocation>
        <location evidence="1">Nucleus</location>
    </subcellularLocation>
</comment>